<evidence type="ECO:0000313" key="2">
    <source>
        <dbReference type="Proteomes" id="UP001341840"/>
    </source>
</evidence>
<sequence length="70" mass="8294">FENDRGENCTRINLMDDITFKERLDNHGQEYGQEYYNKYCPKKQLSSKGLNLSYTTRDVLNHGSELKNPY</sequence>
<feature type="non-terminal residue" evidence="1">
    <location>
        <position position="1"/>
    </location>
</feature>
<comment type="caution">
    <text evidence="1">The sequence shown here is derived from an EMBL/GenBank/DDBJ whole genome shotgun (WGS) entry which is preliminary data.</text>
</comment>
<name>A0ABU6SMP5_9FABA</name>
<organism evidence="1 2">
    <name type="scientific">Stylosanthes scabra</name>
    <dbReference type="NCBI Taxonomy" id="79078"/>
    <lineage>
        <taxon>Eukaryota</taxon>
        <taxon>Viridiplantae</taxon>
        <taxon>Streptophyta</taxon>
        <taxon>Embryophyta</taxon>
        <taxon>Tracheophyta</taxon>
        <taxon>Spermatophyta</taxon>
        <taxon>Magnoliopsida</taxon>
        <taxon>eudicotyledons</taxon>
        <taxon>Gunneridae</taxon>
        <taxon>Pentapetalae</taxon>
        <taxon>rosids</taxon>
        <taxon>fabids</taxon>
        <taxon>Fabales</taxon>
        <taxon>Fabaceae</taxon>
        <taxon>Papilionoideae</taxon>
        <taxon>50 kb inversion clade</taxon>
        <taxon>dalbergioids sensu lato</taxon>
        <taxon>Dalbergieae</taxon>
        <taxon>Pterocarpus clade</taxon>
        <taxon>Stylosanthes</taxon>
    </lineage>
</organism>
<accession>A0ABU6SMP5</accession>
<dbReference type="Proteomes" id="UP001341840">
    <property type="component" value="Unassembled WGS sequence"/>
</dbReference>
<proteinExistence type="predicted"/>
<keyword evidence="2" id="KW-1185">Reference proteome</keyword>
<gene>
    <name evidence="1" type="ORF">PIB30_066373</name>
</gene>
<dbReference type="EMBL" id="JASCZI010061091">
    <property type="protein sequence ID" value="MED6137595.1"/>
    <property type="molecule type" value="Genomic_DNA"/>
</dbReference>
<protein>
    <submittedName>
        <fullName evidence="1">Uncharacterized protein</fullName>
    </submittedName>
</protein>
<evidence type="ECO:0000313" key="1">
    <source>
        <dbReference type="EMBL" id="MED6137595.1"/>
    </source>
</evidence>
<reference evidence="1 2" key="1">
    <citation type="journal article" date="2023" name="Plants (Basel)">
        <title>Bridging the Gap: Combining Genomics and Transcriptomics Approaches to Understand Stylosanthes scabra, an Orphan Legume from the Brazilian Caatinga.</title>
        <authorList>
            <person name="Ferreira-Neto J.R.C."/>
            <person name="da Silva M.D."/>
            <person name="Binneck E."/>
            <person name="de Melo N.F."/>
            <person name="da Silva R.H."/>
            <person name="de Melo A.L.T.M."/>
            <person name="Pandolfi V."/>
            <person name="Bustamante F.O."/>
            <person name="Brasileiro-Vidal A.C."/>
            <person name="Benko-Iseppon A.M."/>
        </authorList>
    </citation>
    <scope>NUCLEOTIDE SEQUENCE [LARGE SCALE GENOMIC DNA]</scope>
    <source>
        <tissue evidence="1">Leaves</tissue>
    </source>
</reference>